<organism evidence="1">
    <name type="scientific">Arundo donax</name>
    <name type="common">Giant reed</name>
    <name type="synonym">Donax arundinaceus</name>
    <dbReference type="NCBI Taxonomy" id="35708"/>
    <lineage>
        <taxon>Eukaryota</taxon>
        <taxon>Viridiplantae</taxon>
        <taxon>Streptophyta</taxon>
        <taxon>Embryophyta</taxon>
        <taxon>Tracheophyta</taxon>
        <taxon>Spermatophyta</taxon>
        <taxon>Magnoliopsida</taxon>
        <taxon>Liliopsida</taxon>
        <taxon>Poales</taxon>
        <taxon>Poaceae</taxon>
        <taxon>PACMAD clade</taxon>
        <taxon>Arundinoideae</taxon>
        <taxon>Arundineae</taxon>
        <taxon>Arundo</taxon>
    </lineage>
</organism>
<accession>A0A0A9A156</accession>
<protein>
    <submittedName>
        <fullName evidence="1">Uncharacterized protein</fullName>
    </submittedName>
</protein>
<name>A0A0A9A156_ARUDO</name>
<dbReference type="AlphaFoldDB" id="A0A0A9A156"/>
<reference evidence="1" key="1">
    <citation type="submission" date="2014-09" db="EMBL/GenBank/DDBJ databases">
        <authorList>
            <person name="Magalhaes I.L.F."/>
            <person name="Oliveira U."/>
            <person name="Santos F.R."/>
            <person name="Vidigal T.H.D.A."/>
            <person name="Brescovit A.D."/>
            <person name="Santos A.J."/>
        </authorList>
    </citation>
    <scope>NUCLEOTIDE SEQUENCE</scope>
    <source>
        <tissue evidence="1">Shoot tissue taken approximately 20 cm above the soil surface</tissue>
    </source>
</reference>
<reference evidence="1" key="2">
    <citation type="journal article" date="2015" name="Data Brief">
        <title>Shoot transcriptome of the giant reed, Arundo donax.</title>
        <authorList>
            <person name="Barrero R.A."/>
            <person name="Guerrero F.D."/>
            <person name="Moolhuijzen P."/>
            <person name="Goolsby J.A."/>
            <person name="Tidwell J."/>
            <person name="Bellgard S.E."/>
            <person name="Bellgard M.I."/>
        </authorList>
    </citation>
    <scope>NUCLEOTIDE SEQUENCE</scope>
    <source>
        <tissue evidence="1">Shoot tissue taken approximately 20 cm above the soil surface</tissue>
    </source>
</reference>
<evidence type="ECO:0000313" key="1">
    <source>
        <dbReference type="EMBL" id="JAD40777.1"/>
    </source>
</evidence>
<dbReference type="EMBL" id="GBRH01257118">
    <property type="protein sequence ID" value="JAD40777.1"/>
    <property type="molecule type" value="Transcribed_RNA"/>
</dbReference>
<proteinExistence type="predicted"/>
<sequence length="38" mass="4582">MISFSMVLCQTVWEFCKQWRMKMLCGVWLVPPPCRSCR</sequence>